<evidence type="ECO:0000313" key="2">
    <source>
        <dbReference type="Proteomes" id="UP000502508"/>
    </source>
</evidence>
<dbReference type="KEGG" id="pfla:Pflav_030260"/>
<accession>A0A6F8XS23</accession>
<evidence type="ECO:0008006" key="3">
    <source>
        <dbReference type="Google" id="ProtNLM"/>
    </source>
</evidence>
<dbReference type="AlphaFoldDB" id="A0A6F8XS23"/>
<organism evidence="1 2">
    <name type="scientific">Phytohabitans flavus</name>
    <dbReference type="NCBI Taxonomy" id="1076124"/>
    <lineage>
        <taxon>Bacteria</taxon>
        <taxon>Bacillati</taxon>
        <taxon>Actinomycetota</taxon>
        <taxon>Actinomycetes</taxon>
        <taxon>Micromonosporales</taxon>
        <taxon>Micromonosporaceae</taxon>
    </lineage>
</organism>
<dbReference type="Gene3D" id="3.10.105.10">
    <property type="entry name" value="Dipeptide-binding Protein, Domain 3"/>
    <property type="match status" value="1"/>
</dbReference>
<protein>
    <recommendedName>
        <fullName evidence="3">Solute-binding protein family 5 domain-containing protein</fullName>
    </recommendedName>
</protein>
<sequence>MTVKGEPGANQLASMRAGNYQMTQYGLYSQNAVPDGVNQFGTGAPSNFTGWSNSTVDSAIRELHETQDAAKQKESWSKILEQLNKDNPLMFVNQGVLGFAASKDITGIQLIGLGFIPLFGPLGYAS</sequence>
<dbReference type="SUPFAM" id="SSF53850">
    <property type="entry name" value="Periplasmic binding protein-like II"/>
    <property type="match status" value="1"/>
</dbReference>
<reference evidence="1 2" key="2">
    <citation type="submission" date="2020-03" db="EMBL/GenBank/DDBJ databases">
        <authorList>
            <person name="Ichikawa N."/>
            <person name="Kimura A."/>
            <person name="Kitahashi Y."/>
            <person name="Uohara A."/>
        </authorList>
    </citation>
    <scope>NUCLEOTIDE SEQUENCE [LARGE SCALE GENOMIC DNA]</scope>
    <source>
        <strain evidence="1 2">NBRC 107702</strain>
    </source>
</reference>
<dbReference type="EMBL" id="AP022870">
    <property type="protein sequence ID" value="BCB76616.1"/>
    <property type="molecule type" value="Genomic_DNA"/>
</dbReference>
<gene>
    <name evidence="1" type="ORF">Pflav_030260</name>
</gene>
<proteinExistence type="predicted"/>
<name>A0A6F8XS23_9ACTN</name>
<evidence type="ECO:0000313" key="1">
    <source>
        <dbReference type="EMBL" id="BCB76616.1"/>
    </source>
</evidence>
<dbReference type="RefSeq" id="WP_232071400.1">
    <property type="nucleotide sequence ID" value="NZ_AP022870.1"/>
</dbReference>
<dbReference type="Proteomes" id="UP000502508">
    <property type="component" value="Chromosome"/>
</dbReference>
<reference evidence="1 2" key="1">
    <citation type="submission" date="2020-03" db="EMBL/GenBank/DDBJ databases">
        <title>Whole genome shotgun sequence of Phytohabitans flavus NBRC 107702.</title>
        <authorList>
            <person name="Komaki H."/>
            <person name="Tamura T."/>
        </authorList>
    </citation>
    <scope>NUCLEOTIDE SEQUENCE [LARGE SCALE GENOMIC DNA]</scope>
    <source>
        <strain evidence="1 2">NBRC 107702</strain>
    </source>
</reference>
<keyword evidence="2" id="KW-1185">Reference proteome</keyword>